<proteinExistence type="predicted"/>
<dbReference type="EMBL" id="CP102774">
    <property type="protein sequence ID" value="UZF88798.1"/>
    <property type="molecule type" value="Genomic_DNA"/>
</dbReference>
<dbReference type="SUPFAM" id="SSF52833">
    <property type="entry name" value="Thioredoxin-like"/>
    <property type="match status" value="1"/>
</dbReference>
<dbReference type="PANTHER" id="PTHR43968">
    <property type="match status" value="1"/>
</dbReference>
<dbReference type="Gene3D" id="3.40.30.10">
    <property type="entry name" value="Glutaredoxin"/>
    <property type="match status" value="1"/>
</dbReference>
<accession>A0A9E8CTE2</accession>
<feature type="domain" description="GST N-terminal" evidence="1">
    <location>
        <begin position="1"/>
        <end position="87"/>
    </location>
</feature>
<gene>
    <name evidence="2" type="ORF">NWE54_08420</name>
</gene>
<dbReference type="CDD" id="cd03049">
    <property type="entry name" value="GST_N_3"/>
    <property type="match status" value="1"/>
</dbReference>
<name>A0A9E8CTE2_9HYPH</name>
<dbReference type="PROSITE" id="PS50404">
    <property type="entry name" value="GST_NTER"/>
    <property type="match status" value="1"/>
</dbReference>
<dbReference type="InterPro" id="IPR036249">
    <property type="entry name" value="Thioredoxin-like_sf"/>
</dbReference>
<dbReference type="Pfam" id="PF13409">
    <property type="entry name" value="GST_N_2"/>
    <property type="match status" value="1"/>
</dbReference>
<dbReference type="AlphaFoldDB" id="A0A9E8CTE2"/>
<dbReference type="InterPro" id="IPR036282">
    <property type="entry name" value="Glutathione-S-Trfase_C_sf"/>
</dbReference>
<reference evidence="2" key="1">
    <citation type="submission" date="2022-08" db="EMBL/GenBank/DDBJ databases">
        <title>Complete Genome Sequences of 2 Bosea sp. soil isolates.</title>
        <authorList>
            <person name="Alvarez Arevalo M."/>
            <person name="Sterndorff E.B."/>
            <person name="Faurdal D."/>
            <person name="Joergensen T.S."/>
            <person name="Weber T."/>
        </authorList>
    </citation>
    <scope>NUCLEOTIDE SEQUENCE</scope>
    <source>
        <strain evidence="2">NBC_00436</strain>
    </source>
</reference>
<dbReference type="CDD" id="cd03205">
    <property type="entry name" value="GST_C_6"/>
    <property type="match status" value="1"/>
</dbReference>
<dbReference type="InterPro" id="IPR050983">
    <property type="entry name" value="GST_Omega/HSP26"/>
</dbReference>
<organism evidence="2">
    <name type="scientific">Bosea sp. NBC_00436</name>
    <dbReference type="NCBI Taxonomy" id="2969620"/>
    <lineage>
        <taxon>Bacteria</taxon>
        <taxon>Pseudomonadati</taxon>
        <taxon>Pseudomonadota</taxon>
        <taxon>Alphaproteobacteria</taxon>
        <taxon>Hyphomicrobiales</taxon>
        <taxon>Boseaceae</taxon>
        <taxon>Bosea</taxon>
    </lineage>
</organism>
<dbReference type="InterPro" id="IPR004045">
    <property type="entry name" value="Glutathione_S-Trfase_N"/>
</dbReference>
<dbReference type="GO" id="GO:0005737">
    <property type="term" value="C:cytoplasm"/>
    <property type="evidence" value="ECO:0007669"/>
    <property type="project" value="TreeGrafter"/>
</dbReference>
<dbReference type="Pfam" id="PF13410">
    <property type="entry name" value="GST_C_2"/>
    <property type="match status" value="1"/>
</dbReference>
<sequence length="206" mass="22676">MKLYQSATSPFVLKVRIVAAELGLLDRIEMLDVSQEYKSGGPLAREQNIIKTNPLGQVPTLLLEDGSTIADSRVICEYLDGLGGGSLFPGEPKARWNALTEQSYGDGLLDAALAARYEGLLRSEEQRWQRWIDGQLAKVHATLDLIEGKAAGFGARVDIGTITFYCALSYLDLRFADLNWRESRPQAAAWFARIAERPAFGGQKLG</sequence>
<evidence type="ECO:0000259" key="1">
    <source>
        <dbReference type="PROSITE" id="PS50404"/>
    </source>
</evidence>
<dbReference type="PANTHER" id="PTHR43968:SF6">
    <property type="entry name" value="GLUTATHIONE S-TRANSFERASE OMEGA"/>
    <property type="match status" value="1"/>
</dbReference>
<protein>
    <submittedName>
        <fullName evidence="2">Glutathione S-transferase</fullName>
    </submittedName>
</protein>
<dbReference type="SUPFAM" id="SSF47616">
    <property type="entry name" value="GST C-terminal domain-like"/>
    <property type="match status" value="1"/>
</dbReference>
<evidence type="ECO:0000313" key="2">
    <source>
        <dbReference type="EMBL" id="UZF88798.1"/>
    </source>
</evidence>
<dbReference type="Gene3D" id="1.20.1050.10">
    <property type="match status" value="1"/>
</dbReference>